<dbReference type="KEGG" id="tro:trd_A0878"/>
<proteinExistence type="predicted"/>
<keyword evidence="2" id="KW-0614">Plasmid</keyword>
<dbReference type="InterPro" id="IPR013783">
    <property type="entry name" value="Ig-like_fold"/>
</dbReference>
<protein>
    <recommendedName>
        <fullName evidence="4">YtkA-like domain-containing protein</fullName>
    </recommendedName>
</protein>
<evidence type="ECO:0008006" key="4">
    <source>
        <dbReference type="Google" id="ProtNLM"/>
    </source>
</evidence>
<name>B9L514_THERP</name>
<reference evidence="2 3" key="1">
    <citation type="journal article" date="2009" name="PLoS ONE">
        <title>Complete genome sequence of the aerobic CO-oxidizing thermophile Thermomicrobium roseum.</title>
        <authorList>
            <person name="Wu D."/>
            <person name="Raymond J."/>
            <person name="Wu M."/>
            <person name="Chatterji S."/>
            <person name="Ren Q."/>
            <person name="Graham J.E."/>
            <person name="Bryant D.A."/>
            <person name="Robb F."/>
            <person name="Colman A."/>
            <person name="Tallon L.J."/>
            <person name="Badger J.H."/>
            <person name="Madupu R."/>
            <person name="Ward N.L."/>
            <person name="Eisen J.A."/>
        </authorList>
    </citation>
    <scope>NUCLEOTIDE SEQUENCE [LARGE SCALE GENOMIC DNA]</scope>
    <source>
        <strain evidence="3">ATCC 27502 / DSM 5159 / P-2</strain>
        <plasmid evidence="2">unnamed</plasmid>
    </source>
</reference>
<accession>B9L514</accession>
<evidence type="ECO:0000313" key="3">
    <source>
        <dbReference type="Proteomes" id="UP000000447"/>
    </source>
</evidence>
<keyword evidence="3" id="KW-1185">Reference proteome</keyword>
<feature type="chain" id="PRO_5002886230" description="YtkA-like domain-containing protein" evidence="1">
    <location>
        <begin position="26"/>
        <end position="555"/>
    </location>
</feature>
<feature type="signal peptide" evidence="1">
    <location>
        <begin position="1"/>
        <end position="25"/>
    </location>
</feature>
<dbReference type="InterPro" id="IPR008964">
    <property type="entry name" value="Invasin/intimin_cell_adhesion"/>
</dbReference>
<evidence type="ECO:0000313" key="2">
    <source>
        <dbReference type="EMBL" id="ACM06807.1"/>
    </source>
</evidence>
<dbReference type="SUPFAM" id="SSF49373">
    <property type="entry name" value="Invasin/intimin cell-adhesion fragments"/>
    <property type="match status" value="1"/>
</dbReference>
<keyword evidence="1" id="KW-0732">Signal</keyword>
<gene>
    <name evidence="2" type="ordered locus">trd_A0878</name>
</gene>
<sequence length="555" mass="59190">MQRLLVFVFVFSLLQSSGLATLASAGEPAFHIASFVIEPTAPRAGDTVTVHLTVVDPRDQPVTGLTGHTQVRPVMNTVDEDTVAEVAGLAETGPGEYVVTVPLNTPGEWRIVVTLTDAVRTLEQATTIVVAPRLDPPPPSQAPLVFRGSSWVTALRVDPATGSIVRLLGDSAVTTAETTLLIRRATSPLGPISRLFGGQWQLELTFTDARTGHDLRVPLGPIRASLQPGSSSTPAIVVATAGLPTQPVVIVYRAWRLGEGWQSELVLVDTRSGDLVATTILPGALRGTQLLPRVAATPEGTIVVLERALSLQATGEARVTTLATTALAIQATRRWSFSTTGSPDADCLANPALDGGVLGRVSPRWFAWCRDLSGTWLGLWDLPSGMLLARLPLDPTATVLLPSPDGSELFLVETRQRRLLALDAEVGRVRESTRSPRDTSTRSLRDEFARFLAPSARAASSSELRAALSPDGRLLYAVFPTITDAGDGLWVFATATLQPVDRLLLGWLVHGVVVAPDGTLVAVTDGPTGDRLVVLDNDQPRLIVTVPERITEQLK</sequence>
<dbReference type="Gene3D" id="2.130.10.10">
    <property type="entry name" value="YVTN repeat-like/Quinoprotein amine dehydrogenase"/>
    <property type="match status" value="1"/>
</dbReference>
<evidence type="ECO:0000256" key="1">
    <source>
        <dbReference type="SAM" id="SignalP"/>
    </source>
</evidence>
<dbReference type="AlphaFoldDB" id="B9L514"/>
<dbReference type="Proteomes" id="UP000000447">
    <property type="component" value="Plasmid unnamed"/>
</dbReference>
<dbReference type="OrthoDB" id="4570648at2"/>
<dbReference type="RefSeq" id="WP_012642794.1">
    <property type="nucleotide sequence ID" value="NC_011961.1"/>
</dbReference>
<dbReference type="InterPro" id="IPR015943">
    <property type="entry name" value="WD40/YVTN_repeat-like_dom_sf"/>
</dbReference>
<dbReference type="Gene3D" id="2.60.40.10">
    <property type="entry name" value="Immunoglobulins"/>
    <property type="match status" value="1"/>
</dbReference>
<dbReference type="InterPro" id="IPR011044">
    <property type="entry name" value="Quino_amine_DH_bsu"/>
</dbReference>
<geneLocation type="plasmid" evidence="3">
    <name>Tros</name>
</geneLocation>
<organism evidence="2 3">
    <name type="scientific">Thermomicrobium roseum (strain ATCC 27502 / DSM 5159 / P-2)</name>
    <dbReference type="NCBI Taxonomy" id="309801"/>
    <lineage>
        <taxon>Bacteria</taxon>
        <taxon>Pseudomonadati</taxon>
        <taxon>Thermomicrobiota</taxon>
        <taxon>Thermomicrobia</taxon>
        <taxon>Thermomicrobiales</taxon>
        <taxon>Thermomicrobiaceae</taxon>
        <taxon>Thermomicrobium</taxon>
    </lineage>
</organism>
<dbReference type="SUPFAM" id="SSF50969">
    <property type="entry name" value="YVTN repeat-like/Quinoprotein amine dehydrogenase"/>
    <property type="match status" value="1"/>
</dbReference>
<dbReference type="eggNOG" id="COG3391">
    <property type="taxonomic scope" value="Bacteria"/>
</dbReference>
<dbReference type="HOGENOM" id="CLU_490829_0_0_0"/>
<dbReference type="EMBL" id="CP001276">
    <property type="protein sequence ID" value="ACM06807.1"/>
    <property type="molecule type" value="Genomic_DNA"/>
</dbReference>